<name>A0A2H1WK06_SPOFR</name>
<protein>
    <submittedName>
        <fullName evidence="1">SFRICE_021113</fullName>
    </submittedName>
</protein>
<dbReference type="AlphaFoldDB" id="A0A2H1WK06"/>
<proteinExistence type="predicted"/>
<sequence length="102" mass="11598">MSMDGGDCLPSGDTSARLPAYTIKKKNNIDPIKWPLLTKSLCSLGEGLSINHHACSMRVGDFKYILRTDKPKFPHYIFLHDFFTVMAFGSHLTRKYRMIVFG</sequence>
<evidence type="ECO:0000313" key="1">
    <source>
        <dbReference type="EMBL" id="SOQ53411.1"/>
    </source>
</evidence>
<dbReference type="EMBL" id="ODYU01009168">
    <property type="protein sequence ID" value="SOQ53411.1"/>
    <property type="molecule type" value="Genomic_DNA"/>
</dbReference>
<organism evidence="1">
    <name type="scientific">Spodoptera frugiperda</name>
    <name type="common">Fall armyworm</name>
    <dbReference type="NCBI Taxonomy" id="7108"/>
    <lineage>
        <taxon>Eukaryota</taxon>
        <taxon>Metazoa</taxon>
        <taxon>Ecdysozoa</taxon>
        <taxon>Arthropoda</taxon>
        <taxon>Hexapoda</taxon>
        <taxon>Insecta</taxon>
        <taxon>Pterygota</taxon>
        <taxon>Neoptera</taxon>
        <taxon>Endopterygota</taxon>
        <taxon>Lepidoptera</taxon>
        <taxon>Glossata</taxon>
        <taxon>Ditrysia</taxon>
        <taxon>Noctuoidea</taxon>
        <taxon>Noctuidae</taxon>
        <taxon>Amphipyrinae</taxon>
        <taxon>Spodoptera</taxon>
    </lineage>
</organism>
<accession>A0A2H1WK06</accession>
<gene>
    <name evidence="1" type="ORF">SFRICE_021113</name>
</gene>
<reference evidence="1" key="1">
    <citation type="submission" date="2016-07" db="EMBL/GenBank/DDBJ databases">
        <authorList>
            <person name="Bretaudeau A."/>
        </authorList>
    </citation>
    <scope>NUCLEOTIDE SEQUENCE</scope>
    <source>
        <strain evidence="1">Rice</strain>
        <tissue evidence="1">Whole body</tissue>
    </source>
</reference>